<dbReference type="Gene3D" id="3.40.50.2300">
    <property type="match status" value="2"/>
</dbReference>
<evidence type="ECO:0000313" key="5">
    <source>
        <dbReference type="EMBL" id="TDQ82261.1"/>
    </source>
</evidence>
<sequence>MTTMRDVAAAAEVSVATVSAFVTGKRYVSPELKARIERAIEDLGYHLDGVARSLRKGSSDLVGLVIPDIGNPFFTEFVRDVEALARAQGFATMLADSHFDVATELRMLNLMRTQRVDGIILCPAGNAADYAHRRWPQDPPIVLVDNVWAGAPFDSVSLDNAAAGQALARHLLEAGHRAIAVIAGPRGNSTSDRRLAGIADTLRSAGIALEETRLRHADFREAGGYRAAREILAASSPRPTAFLVANNNMLIGAMRALHDAGLRVPDDISVASIDDFPWAEAFRPALTVARQPVAEFAAQAFHLLRRRWSGEAPGAPQAITLAPELVVRESVARKSYVGT</sequence>
<dbReference type="InterPro" id="IPR046335">
    <property type="entry name" value="LacI/GalR-like_sensor"/>
</dbReference>
<comment type="caution">
    <text evidence="5">The sequence shown here is derived from an EMBL/GenBank/DDBJ whole genome shotgun (WGS) entry which is preliminary data.</text>
</comment>
<accession>A0A4R6WS03</accession>
<evidence type="ECO:0000256" key="2">
    <source>
        <dbReference type="ARBA" id="ARBA00023125"/>
    </source>
</evidence>
<evidence type="ECO:0000256" key="1">
    <source>
        <dbReference type="ARBA" id="ARBA00023015"/>
    </source>
</evidence>
<organism evidence="5 6">
    <name type="scientific">Dongia mobilis</name>
    <dbReference type="NCBI Taxonomy" id="578943"/>
    <lineage>
        <taxon>Bacteria</taxon>
        <taxon>Pseudomonadati</taxon>
        <taxon>Pseudomonadota</taxon>
        <taxon>Alphaproteobacteria</taxon>
        <taxon>Rhodospirillales</taxon>
        <taxon>Dongiaceae</taxon>
        <taxon>Dongia</taxon>
    </lineage>
</organism>
<gene>
    <name evidence="5" type="ORF">A8950_2083</name>
</gene>
<dbReference type="RefSeq" id="WP_166645105.1">
    <property type="nucleotide sequence ID" value="NZ_SNYW01000008.1"/>
</dbReference>
<name>A0A4R6WS03_9PROT</name>
<dbReference type="InterPro" id="IPR028082">
    <property type="entry name" value="Peripla_BP_I"/>
</dbReference>
<dbReference type="Gene3D" id="1.10.260.40">
    <property type="entry name" value="lambda repressor-like DNA-binding domains"/>
    <property type="match status" value="1"/>
</dbReference>
<reference evidence="5 6" key="1">
    <citation type="submission" date="2019-03" db="EMBL/GenBank/DDBJ databases">
        <title>Genomic Encyclopedia of Type Strains, Phase III (KMG-III): the genomes of soil and plant-associated and newly described type strains.</title>
        <authorList>
            <person name="Whitman W."/>
        </authorList>
    </citation>
    <scope>NUCLEOTIDE SEQUENCE [LARGE SCALE GENOMIC DNA]</scope>
    <source>
        <strain evidence="5 6">CGMCC 1.7660</strain>
    </source>
</reference>
<keyword evidence="6" id="KW-1185">Reference proteome</keyword>
<keyword evidence="1" id="KW-0805">Transcription regulation</keyword>
<evidence type="ECO:0000313" key="6">
    <source>
        <dbReference type="Proteomes" id="UP000295783"/>
    </source>
</evidence>
<dbReference type="AlphaFoldDB" id="A0A4R6WS03"/>
<evidence type="ECO:0000256" key="3">
    <source>
        <dbReference type="ARBA" id="ARBA00023163"/>
    </source>
</evidence>
<dbReference type="SMART" id="SM00354">
    <property type="entry name" value="HTH_LACI"/>
    <property type="match status" value="1"/>
</dbReference>
<dbReference type="PANTHER" id="PTHR30146">
    <property type="entry name" value="LACI-RELATED TRANSCRIPTIONAL REPRESSOR"/>
    <property type="match status" value="1"/>
</dbReference>
<evidence type="ECO:0000259" key="4">
    <source>
        <dbReference type="PROSITE" id="PS50932"/>
    </source>
</evidence>
<dbReference type="InterPro" id="IPR000843">
    <property type="entry name" value="HTH_LacI"/>
</dbReference>
<proteinExistence type="predicted"/>
<dbReference type="SUPFAM" id="SSF47413">
    <property type="entry name" value="lambda repressor-like DNA-binding domains"/>
    <property type="match status" value="1"/>
</dbReference>
<dbReference type="SUPFAM" id="SSF53822">
    <property type="entry name" value="Periplasmic binding protein-like I"/>
    <property type="match status" value="1"/>
</dbReference>
<dbReference type="CDD" id="cd01392">
    <property type="entry name" value="HTH_LacI"/>
    <property type="match status" value="1"/>
</dbReference>
<dbReference type="CDD" id="cd06267">
    <property type="entry name" value="PBP1_LacI_sugar_binding-like"/>
    <property type="match status" value="1"/>
</dbReference>
<dbReference type="Pfam" id="PF13377">
    <property type="entry name" value="Peripla_BP_3"/>
    <property type="match status" value="1"/>
</dbReference>
<keyword evidence="3" id="KW-0804">Transcription</keyword>
<dbReference type="EMBL" id="SNYW01000008">
    <property type="protein sequence ID" value="TDQ82261.1"/>
    <property type="molecule type" value="Genomic_DNA"/>
</dbReference>
<dbReference type="PROSITE" id="PS50932">
    <property type="entry name" value="HTH_LACI_2"/>
    <property type="match status" value="1"/>
</dbReference>
<dbReference type="PROSITE" id="PS00356">
    <property type="entry name" value="HTH_LACI_1"/>
    <property type="match status" value="1"/>
</dbReference>
<dbReference type="Pfam" id="PF00356">
    <property type="entry name" value="LacI"/>
    <property type="match status" value="1"/>
</dbReference>
<dbReference type="InterPro" id="IPR010982">
    <property type="entry name" value="Lambda_DNA-bd_dom_sf"/>
</dbReference>
<dbReference type="GO" id="GO:0003700">
    <property type="term" value="F:DNA-binding transcription factor activity"/>
    <property type="evidence" value="ECO:0007669"/>
    <property type="project" value="TreeGrafter"/>
</dbReference>
<dbReference type="PANTHER" id="PTHR30146:SF109">
    <property type="entry name" value="HTH-TYPE TRANSCRIPTIONAL REGULATOR GALS"/>
    <property type="match status" value="1"/>
</dbReference>
<dbReference type="Proteomes" id="UP000295783">
    <property type="component" value="Unassembled WGS sequence"/>
</dbReference>
<protein>
    <submittedName>
        <fullName evidence="5">LacI family transcriptional regulator</fullName>
    </submittedName>
</protein>
<keyword evidence="2" id="KW-0238">DNA-binding</keyword>
<feature type="domain" description="HTH lacI-type" evidence="4">
    <location>
        <begin position="2"/>
        <end position="56"/>
    </location>
</feature>
<dbReference type="GO" id="GO:0000976">
    <property type="term" value="F:transcription cis-regulatory region binding"/>
    <property type="evidence" value="ECO:0007669"/>
    <property type="project" value="TreeGrafter"/>
</dbReference>